<evidence type="ECO:0000313" key="4">
    <source>
        <dbReference type="Proteomes" id="UP000503011"/>
    </source>
</evidence>
<sequence length="160" mass="17122">MSVNPAAAPADTRPAVTVLAGFSPAAPQAVATVLSVAGERLLVVRHDISEVRSGIVRRTVRTADEVVEDTAANLAHGCVSCTLREDVPPTLARLARQRPTSDIVLVLPPVVEPDAVATDLAARLRRTGHSRPRAGAGTMTTGRQGILDRVRRNETRERRR</sequence>
<feature type="compositionally biased region" description="Basic and acidic residues" evidence="1">
    <location>
        <begin position="146"/>
        <end position="160"/>
    </location>
</feature>
<dbReference type="RefSeq" id="WP_232074491.1">
    <property type="nucleotide sequence ID" value="NZ_AP022871.1"/>
</dbReference>
<name>A0A6F8YAZ8_9ACTN</name>
<reference evidence="3 4" key="1">
    <citation type="submission" date="2020-03" db="EMBL/GenBank/DDBJ databases">
        <title>Whole genome shotgun sequence of Phytohabitans suffuscus NBRC 105367.</title>
        <authorList>
            <person name="Komaki H."/>
            <person name="Tamura T."/>
        </authorList>
    </citation>
    <scope>NUCLEOTIDE SEQUENCE [LARGE SCALE GENOMIC DNA]</scope>
    <source>
        <strain evidence="3 4">NBRC 105367</strain>
    </source>
</reference>
<evidence type="ECO:0000313" key="3">
    <source>
        <dbReference type="EMBL" id="BCB83158.1"/>
    </source>
</evidence>
<dbReference type="AlphaFoldDB" id="A0A6F8YAZ8"/>
<feature type="region of interest" description="Disordered" evidence="1">
    <location>
        <begin position="129"/>
        <end position="160"/>
    </location>
</feature>
<dbReference type="Proteomes" id="UP000503011">
    <property type="component" value="Chromosome"/>
</dbReference>
<evidence type="ECO:0000256" key="1">
    <source>
        <dbReference type="SAM" id="MobiDB-lite"/>
    </source>
</evidence>
<dbReference type="EMBL" id="AP022871">
    <property type="protein sequence ID" value="BCB83158.1"/>
    <property type="molecule type" value="Genomic_DNA"/>
</dbReference>
<dbReference type="Pfam" id="PF02492">
    <property type="entry name" value="cobW"/>
    <property type="match status" value="1"/>
</dbReference>
<dbReference type="InterPro" id="IPR027417">
    <property type="entry name" value="P-loop_NTPase"/>
</dbReference>
<organism evidence="3 4">
    <name type="scientific">Phytohabitans suffuscus</name>
    <dbReference type="NCBI Taxonomy" id="624315"/>
    <lineage>
        <taxon>Bacteria</taxon>
        <taxon>Bacillati</taxon>
        <taxon>Actinomycetota</taxon>
        <taxon>Actinomycetes</taxon>
        <taxon>Micromonosporales</taxon>
        <taxon>Micromonosporaceae</taxon>
    </lineage>
</organism>
<feature type="domain" description="CobW/HypB/UreG nucleotide-binding" evidence="2">
    <location>
        <begin position="37"/>
        <end position="106"/>
    </location>
</feature>
<protein>
    <recommendedName>
        <fullName evidence="2">CobW/HypB/UreG nucleotide-binding domain-containing protein</fullName>
    </recommendedName>
</protein>
<reference evidence="3 4" key="2">
    <citation type="submission" date="2020-03" db="EMBL/GenBank/DDBJ databases">
        <authorList>
            <person name="Ichikawa N."/>
            <person name="Kimura A."/>
            <person name="Kitahashi Y."/>
            <person name="Uohara A."/>
        </authorList>
    </citation>
    <scope>NUCLEOTIDE SEQUENCE [LARGE SCALE GENOMIC DNA]</scope>
    <source>
        <strain evidence="3 4">NBRC 105367</strain>
    </source>
</reference>
<accession>A0A6F8YAZ8</accession>
<dbReference type="Gene3D" id="3.40.50.300">
    <property type="entry name" value="P-loop containing nucleotide triphosphate hydrolases"/>
    <property type="match status" value="1"/>
</dbReference>
<dbReference type="KEGG" id="psuu:Psuf_004710"/>
<evidence type="ECO:0000259" key="2">
    <source>
        <dbReference type="Pfam" id="PF02492"/>
    </source>
</evidence>
<proteinExistence type="predicted"/>
<gene>
    <name evidence="3" type="ORF">Psuf_004710</name>
</gene>
<dbReference type="InterPro" id="IPR003495">
    <property type="entry name" value="CobW/HypB/UreG_nucleotide-bd"/>
</dbReference>
<keyword evidence="4" id="KW-1185">Reference proteome</keyword>